<dbReference type="eggNOG" id="COG1104">
    <property type="taxonomic scope" value="Bacteria"/>
</dbReference>
<evidence type="ECO:0000256" key="6">
    <source>
        <dbReference type="ARBA" id="ARBA00023004"/>
    </source>
</evidence>
<keyword evidence="7" id="KW-0411">Iron-sulfur</keyword>
<dbReference type="RefSeq" id="WP_013781304.1">
    <property type="nucleotide sequence ID" value="NC_015520.1"/>
</dbReference>
<dbReference type="EC" id="2.8.1.7" evidence="10"/>
<dbReference type="Gene3D" id="3.40.640.10">
    <property type="entry name" value="Type I PLP-dependent aspartate aminotransferase-like (Major domain)"/>
    <property type="match status" value="1"/>
</dbReference>
<evidence type="ECO:0000313" key="10">
    <source>
        <dbReference type="EMBL" id="AEE96876.1"/>
    </source>
</evidence>
<evidence type="ECO:0000313" key="11">
    <source>
        <dbReference type="Proteomes" id="UP000008457"/>
    </source>
</evidence>
<dbReference type="GO" id="GO:0031071">
    <property type="term" value="F:cysteine desulfurase activity"/>
    <property type="evidence" value="ECO:0007669"/>
    <property type="project" value="UniProtKB-EC"/>
</dbReference>
<organism evidence="10 11">
    <name type="scientific">Mahella australiensis (strain DSM 15567 / CIP 107919 / 50-1 BON)</name>
    <dbReference type="NCBI Taxonomy" id="697281"/>
    <lineage>
        <taxon>Bacteria</taxon>
        <taxon>Bacillati</taxon>
        <taxon>Bacillota</taxon>
        <taxon>Clostridia</taxon>
        <taxon>Thermoanaerobacterales</taxon>
        <taxon>Thermoanaerobacterales Family IV. Incertae Sedis</taxon>
        <taxon>Mahella</taxon>
    </lineage>
</organism>
<protein>
    <submittedName>
        <fullName evidence="10">Cysteine desulfurase</fullName>
        <ecNumber evidence="10">2.8.1.7</ecNumber>
    </submittedName>
</protein>
<dbReference type="HOGENOM" id="CLU_003433_0_0_9"/>
<dbReference type="STRING" id="697281.Mahau_1695"/>
<comment type="catalytic activity">
    <reaction evidence="8">
        <text>(sulfur carrier)-H + L-cysteine = (sulfur carrier)-SH + L-alanine</text>
        <dbReference type="Rhea" id="RHEA:43892"/>
        <dbReference type="Rhea" id="RHEA-COMP:14737"/>
        <dbReference type="Rhea" id="RHEA-COMP:14739"/>
        <dbReference type="ChEBI" id="CHEBI:29917"/>
        <dbReference type="ChEBI" id="CHEBI:35235"/>
        <dbReference type="ChEBI" id="CHEBI:57972"/>
        <dbReference type="ChEBI" id="CHEBI:64428"/>
        <dbReference type="EC" id="2.8.1.7"/>
    </reaction>
</comment>
<dbReference type="InterPro" id="IPR016454">
    <property type="entry name" value="Cysteine_dSase"/>
</dbReference>
<keyword evidence="5" id="KW-0663">Pyridoxal phosphate</keyword>
<dbReference type="AlphaFoldDB" id="F4A042"/>
<keyword evidence="4" id="KW-0479">Metal-binding</keyword>
<dbReference type="GO" id="GO:0051536">
    <property type="term" value="F:iron-sulfur cluster binding"/>
    <property type="evidence" value="ECO:0007669"/>
    <property type="project" value="UniProtKB-KW"/>
</dbReference>
<dbReference type="Proteomes" id="UP000008457">
    <property type="component" value="Chromosome"/>
</dbReference>
<proteinExistence type="inferred from homology"/>
<evidence type="ECO:0000256" key="5">
    <source>
        <dbReference type="ARBA" id="ARBA00022898"/>
    </source>
</evidence>
<dbReference type="PIRSF" id="PIRSF005572">
    <property type="entry name" value="NifS"/>
    <property type="match status" value="1"/>
</dbReference>
<reference evidence="11" key="1">
    <citation type="submission" date="2010-11" db="EMBL/GenBank/DDBJ databases">
        <title>The complete genome of Mahella australiensis DSM 15567.</title>
        <authorList>
            <consortium name="US DOE Joint Genome Institute (JGI-PGF)"/>
            <person name="Lucas S."/>
            <person name="Copeland A."/>
            <person name="Lapidus A."/>
            <person name="Bruce D."/>
            <person name="Goodwin L."/>
            <person name="Pitluck S."/>
            <person name="Kyrpides N."/>
            <person name="Mavromatis K."/>
            <person name="Pagani I."/>
            <person name="Ivanova N."/>
            <person name="Teshima H."/>
            <person name="Brettin T."/>
            <person name="Detter J.C."/>
            <person name="Han C."/>
            <person name="Tapia R."/>
            <person name="Land M."/>
            <person name="Hauser L."/>
            <person name="Markowitz V."/>
            <person name="Cheng J.-F."/>
            <person name="Hugenholtz P."/>
            <person name="Woyke T."/>
            <person name="Wu D."/>
            <person name="Spring S."/>
            <person name="Pukall R."/>
            <person name="Steenblock K."/>
            <person name="Schneider S."/>
            <person name="Klenk H.-P."/>
            <person name="Eisen J.A."/>
        </authorList>
    </citation>
    <scope>NUCLEOTIDE SEQUENCE [LARGE SCALE GENOMIC DNA]</scope>
    <source>
        <strain evidence="11">DSM 15567 / CIP 107919 / 50-1 BON</strain>
    </source>
</reference>
<feature type="domain" description="Aminotransferase class V" evidence="9">
    <location>
        <begin position="5"/>
        <end position="366"/>
    </location>
</feature>
<keyword evidence="11" id="KW-1185">Reference proteome</keyword>
<dbReference type="InterPro" id="IPR015421">
    <property type="entry name" value="PyrdxlP-dep_Trfase_major"/>
</dbReference>
<keyword evidence="6" id="KW-0408">Iron</keyword>
<dbReference type="InterPro" id="IPR015424">
    <property type="entry name" value="PyrdxlP-dep_Trfase"/>
</dbReference>
<dbReference type="OrthoDB" id="9808002at2"/>
<dbReference type="PANTHER" id="PTHR11601:SF34">
    <property type="entry name" value="CYSTEINE DESULFURASE"/>
    <property type="match status" value="1"/>
</dbReference>
<dbReference type="KEGG" id="mas:Mahau_1695"/>
<evidence type="ECO:0000256" key="4">
    <source>
        <dbReference type="ARBA" id="ARBA00022723"/>
    </source>
</evidence>
<keyword evidence="3 10" id="KW-0808">Transferase</keyword>
<evidence type="ECO:0000256" key="2">
    <source>
        <dbReference type="ARBA" id="ARBA00006490"/>
    </source>
</evidence>
<name>F4A042_MAHA5</name>
<sequence length="384" mass="41653">MPKEVYLDNSATTVVLPRAIQDMEECFLCSYGNPSSLHQKGIEAERILKHARHIIADSIGADDKSIIFTGSGTEANNLAIQGVAHTYARFGKHLITTSIEHPSVLNTFKALEDEGFSVSYIGADRYGNIDIDEMNATIRCDTVLVSVMYVNNEVGSILPVQDIGSLLNRSDHRIIFHVDAVQAYGKLSLKPLMPFADLMTVSAHKIHGPKGIAALYIREGTRIKPLIYGGGQERDIRSGTENVPGAAGFAAAVEALSDKSFVYLLSLKQMLAKGILEAVPNASINGPDVDKGAPHILNISFNGVRGEVLVHALEQEGIYVSTGSACSSRKQKVSHVLKAMGLPTASCESAIRFSLSTLNTQDDIEYTINAVRQIVPSLMRFSRR</sequence>
<dbReference type="Gene3D" id="1.10.260.50">
    <property type="match status" value="1"/>
</dbReference>
<dbReference type="InterPro" id="IPR015422">
    <property type="entry name" value="PyrdxlP-dep_Trfase_small"/>
</dbReference>
<dbReference type="SUPFAM" id="SSF53383">
    <property type="entry name" value="PLP-dependent transferases"/>
    <property type="match status" value="1"/>
</dbReference>
<dbReference type="EMBL" id="CP002360">
    <property type="protein sequence ID" value="AEE96876.1"/>
    <property type="molecule type" value="Genomic_DNA"/>
</dbReference>
<dbReference type="FunFam" id="3.40.640.10:FF:000084">
    <property type="entry name" value="IscS-like cysteine desulfurase"/>
    <property type="match status" value="1"/>
</dbReference>
<evidence type="ECO:0000259" key="9">
    <source>
        <dbReference type="Pfam" id="PF00266"/>
    </source>
</evidence>
<dbReference type="InterPro" id="IPR000192">
    <property type="entry name" value="Aminotrans_V_dom"/>
</dbReference>
<dbReference type="PANTHER" id="PTHR11601">
    <property type="entry name" value="CYSTEINE DESULFURYLASE FAMILY MEMBER"/>
    <property type="match status" value="1"/>
</dbReference>
<evidence type="ECO:0000256" key="7">
    <source>
        <dbReference type="ARBA" id="ARBA00023014"/>
    </source>
</evidence>
<evidence type="ECO:0000256" key="3">
    <source>
        <dbReference type="ARBA" id="ARBA00022679"/>
    </source>
</evidence>
<comment type="similarity">
    <text evidence="2">Belongs to the class-V pyridoxal-phosphate-dependent aminotransferase family. NifS/IscS subfamily.</text>
</comment>
<reference evidence="10 11" key="2">
    <citation type="journal article" date="2011" name="Stand. Genomic Sci.">
        <title>Complete genome sequence of Mahella australiensis type strain (50-1 BON).</title>
        <authorList>
            <person name="Sikorski J."/>
            <person name="Teshima H."/>
            <person name="Nolan M."/>
            <person name="Lucas S."/>
            <person name="Hammon N."/>
            <person name="Deshpande S."/>
            <person name="Cheng J.F."/>
            <person name="Pitluck S."/>
            <person name="Liolios K."/>
            <person name="Pagani I."/>
            <person name="Ivanova N."/>
            <person name="Huntemann M."/>
            <person name="Mavromatis K."/>
            <person name="Ovchinikova G."/>
            <person name="Pati A."/>
            <person name="Tapia R."/>
            <person name="Han C."/>
            <person name="Goodwin L."/>
            <person name="Chen A."/>
            <person name="Palaniappan K."/>
            <person name="Land M."/>
            <person name="Hauser L."/>
            <person name="Ngatchou-Djao O.D."/>
            <person name="Rohde M."/>
            <person name="Pukall R."/>
            <person name="Spring S."/>
            <person name="Abt B."/>
            <person name="Goker M."/>
            <person name="Detter J.C."/>
            <person name="Woyke T."/>
            <person name="Bristow J."/>
            <person name="Markowitz V."/>
            <person name="Hugenholtz P."/>
            <person name="Eisen J.A."/>
            <person name="Kyrpides N.C."/>
            <person name="Klenk H.P."/>
            <person name="Lapidus A."/>
        </authorList>
    </citation>
    <scope>NUCLEOTIDE SEQUENCE [LARGE SCALE GENOMIC DNA]</scope>
    <source>
        <strain evidence="11">DSM 15567 / CIP 107919 / 50-1 BON</strain>
    </source>
</reference>
<comment type="cofactor">
    <cofactor evidence="1">
        <name>pyridoxal 5'-phosphate</name>
        <dbReference type="ChEBI" id="CHEBI:597326"/>
    </cofactor>
</comment>
<gene>
    <name evidence="10" type="ordered locus">Mahau_1695</name>
</gene>
<evidence type="ECO:0000256" key="1">
    <source>
        <dbReference type="ARBA" id="ARBA00001933"/>
    </source>
</evidence>
<dbReference type="Pfam" id="PF00266">
    <property type="entry name" value="Aminotran_5"/>
    <property type="match status" value="1"/>
</dbReference>
<evidence type="ECO:0000256" key="8">
    <source>
        <dbReference type="ARBA" id="ARBA00050776"/>
    </source>
</evidence>
<dbReference type="Gene3D" id="3.90.1150.10">
    <property type="entry name" value="Aspartate Aminotransferase, domain 1"/>
    <property type="match status" value="1"/>
</dbReference>
<accession>F4A042</accession>
<dbReference type="GO" id="GO:0046872">
    <property type="term" value="F:metal ion binding"/>
    <property type="evidence" value="ECO:0007669"/>
    <property type="project" value="UniProtKB-KW"/>
</dbReference>